<evidence type="ECO:0000313" key="1">
    <source>
        <dbReference type="EMBL" id="OPJ56510.1"/>
    </source>
</evidence>
<name>A0A1V4I9F9_9FIRM</name>
<dbReference type="AlphaFoldDB" id="A0A1V4I9F9"/>
<dbReference type="SUPFAM" id="SSF52402">
    <property type="entry name" value="Adenine nucleotide alpha hydrolases-like"/>
    <property type="match status" value="1"/>
</dbReference>
<organism evidence="1 2">
    <name type="scientific">Alkalithermobacter paradoxus</name>
    <dbReference type="NCBI Taxonomy" id="29349"/>
    <lineage>
        <taxon>Bacteria</taxon>
        <taxon>Bacillati</taxon>
        <taxon>Bacillota</taxon>
        <taxon>Clostridia</taxon>
        <taxon>Peptostreptococcales</taxon>
        <taxon>Tepidibacteraceae</taxon>
        <taxon>Alkalithermobacter</taxon>
    </lineage>
</organism>
<dbReference type="Pfam" id="PF19932">
    <property type="entry name" value="DUF6395"/>
    <property type="match status" value="1"/>
</dbReference>
<keyword evidence="2" id="KW-1185">Reference proteome</keyword>
<reference evidence="1 2" key="1">
    <citation type="submission" date="2017-03" db="EMBL/GenBank/DDBJ databases">
        <title>Genome sequence of Clostridium thermoalcaliphilum DSM 7309.</title>
        <authorList>
            <person name="Poehlein A."/>
            <person name="Daniel R."/>
        </authorList>
    </citation>
    <scope>NUCLEOTIDE SEQUENCE [LARGE SCALE GENOMIC DNA]</scope>
    <source>
        <strain evidence="1 2">DSM 7309</strain>
    </source>
</reference>
<dbReference type="EMBL" id="MZGW01000002">
    <property type="protein sequence ID" value="OPJ56510.1"/>
    <property type="molecule type" value="Genomic_DNA"/>
</dbReference>
<dbReference type="Gene3D" id="3.40.50.620">
    <property type="entry name" value="HUPs"/>
    <property type="match status" value="1"/>
</dbReference>
<dbReference type="STRING" id="29349.CLOTH_09150"/>
<proteinExistence type="predicted"/>
<protein>
    <submittedName>
        <fullName evidence="1">Uncharacterized protein</fullName>
    </submittedName>
</protein>
<dbReference type="InterPro" id="IPR014729">
    <property type="entry name" value="Rossmann-like_a/b/a_fold"/>
</dbReference>
<sequence length="430" mass="49724">MKANYTYNEGLLKLYFTIDEDDTPIYQNIKMVKNIVEIKLPKDLDINKVHPDILALSIILISYPFIKSKLTLPFGVSKVFHDHFEDVGRKEIFPIDYNLKPREVPLNGVPALAYSGGIDSTAALTLMPRTTVAVFLDRIQPEAKKNIYNKEAAHYACKSLRKLGRSVYMIESDLEYIREPVGFPVDIAVAVPILLLADYIGFDSVAFGTLSGAYKIYNPTFREYSKAFHYRLWGKCFEIIGIPFNQVTLGLTEICSTKIAIKSPYYDFTQSCMRGKIKNPCLGCWKCFRKILLMKILSQEDIDDMLLDKLFKSNVQYSLFKFPIKEESTIAYICSRYKGEHFLMSLLNKATQGDTLSLDWAEKWYSHSIEILPEKYRNFVRTQIVKYVDVMTENEENYMKNLDLYELTKSEAYKKNVDNFIKALKEYNNL</sequence>
<dbReference type="InterPro" id="IPR045654">
    <property type="entry name" value="DUF6395"/>
</dbReference>
<evidence type="ECO:0000313" key="2">
    <source>
        <dbReference type="Proteomes" id="UP000190140"/>
    </source>
</evidence>
<dbReference type="Proteomes" id="UP000190140">
    <property type="component" value="Unassembled WGS sequence"/>
</dbReference>
<dbReference type="OrthoDB" id="9776919at2"/>
<comment type="caution">
    <text evidence="1">The sequence shown here is derived from an EMBL/GenBank/DDBJ whole genome shotgun (WGS) entry which is preliminary data.</text>
</comment>
<accession>A0A1V4I9F9</accession>
<gene>
    <name evidence="1" type="ORF">CLOTH_09150</name>
</gene>
<dbReference type="RefSeq" id="WP_079411620.1">
    <property type="nucleotide sequence ID" value="NZ_MZGW01000002.1"/>
</dbReference>